<protein>
    <submittedName>
        <fullName evidence="2">Uncharacterized protein</fullName>
    </submittedName>
</protein>
<dbReference type="RefSeq" id="WP_088564534.1">
    <property type="nucleotide sequence ID" value="NZ_CP020946.1"/>
</dbReference>
<evidence type="ECO:0000313" key="2">
    <source>
        <dbReference type="EMBL" id="ASD62947.1"/>
    </source>
</evidence>
<feature type="transmembrane region" description="Helical" evidence="1">
    <location>
        <begin position="178"/>
        <end position="196"/>
    </location>
</feature>
<keyword evidence="1" id="KW-0472">Membrane</keyword>
<dbReference type="EMBL" id="CP020946">
    <property type="protein sequence ID" value="ASD62947.1"/>
    <property type="molecule type" value="Genomic_DNA"/>
</dbReference>
<feature type="transmembrane region" description="Helical" evidence="1">
    <location>
        <begin position="254"/>
        <end position="272"/>
    </location>
</feature>
<feature type="transmembrane region" description="Helical" evidence="1">
    <location>
        <begin position="140"/>
        <end position="158"/>
    </location>
</feature>
<keyword evidence="1" id="KW-0812">Transmembrane</keyword>
<dbReference type="Proteomes" id="UP000197003">
    <property type="component" value="Chromosome"/>
</dbReference>
<feature type="transmembrane region" description="Helical" evidence="1">
    <location>
        <begin position="66"/>
        <end position="86"/>
    </location>
</feature>
<evidence type="ECO:0000256" key="1">
    <source>
        <dbReference type="SAM" id="Phobius"/>
    </source>
</evidence>
<organism evidence="2 3">
    <name type="scientific">Bdellovibrio bacteriovorus</name>
    <dbReference type="NCBI Taxonomy" id="959"/>
    <lineage>
        <taxon>Bacteria</taxon>
        <taxon>Pseudomonadati</taxon>
        <taxon>Bdellovibrionota</taxon>
        <taxon>Bdellovibrionia</taxon>
        <taxon>Bdellovibrionales</taxon>
        <taxon>Pseudobdellovibrionaceae</taxon>
        <taxon>Bdellovibrio</taxon>
    </lineage>
</organism>
<feature type="transmembrane region" description="Helical" evidence="1">
    <location>
        <begin position="12"/>
        <end position="33"/>
    </location>
</feature>
<sequence length="407" mass="46664">MKTLKSELQKQPALWIVGVILSLEHLLTVFFWLSERPLLLILSPSTPSVCWPLFSQCDAFKPGPELLQMLLGTYAVLAVISSALWALKKKPQWAVGLLWALLLFKLGFILLDYRLTGNYHYIPTLITFAFLLIPDRARSLPMAFFVLYFTAGLLKLNSQWLSGSAINERLLPALFTELGVWYVLVLELGLIFLLFAKNNRWFYFVFSQLVIFHLYSWHLTRFFYPSVMLLLLGTLLITRPLVSDWSIKATFQKVFALRSAVILTVIFLALQLPQYYLPGDAALTGEGRMYALIMYDGRVQCEPHVTLWKKDQSKETVPLTPPWLMTRTACDPLVYMRLAEHLCQWSAKDSSILQADLTVPVRYQGESQWQPLVAATNVCKKPLTYSSFFPNSWIAKFQKDFQINGSK</sequence>
<feature type="transmembrane region" description="Helical" evidence="1">
    <location>
        <begin position="201"/>
        <end position="217"/>
    </location>
</feature>
<name>A0A1Z3N685_BDEBC</name>
<reference evidence="2 3" key="1">
    <citation type="submission" date="2017-04" db="EMBL/GenBank/DDBJ databases">
        <title>Whole genome sequence of Bdellovibrio bacteriovorus strain SSB218315.</title>
        <authorList>
            <person name="Oyedara O."/>
            <person name="Rodriguez-Perez M.A."/>
        </authorList>
    </citation>
    <scope>NUCLEOTIDE SEQUENCE [LARGE SCALE GENOMIC DNA]</scope>
    <source>
        <strain evidence="2 3">SSB218315</strain>
    </source>
</reference>
<dbReference type="AlphaFoldDB" id="A0A1Z3N685"/>
<gene>
    <name evidence="2" type="ORF">B9G79_04865</name>
</gene>
<keyword evidence="1" id="KW-1133">Transmembrane helix</keyword>
<feature type="transmembrane region" description="Helical" evidence="1">
    <location>
        <begin position="223"/>
        <end position="242"/>
    </location>
</feature>
<evidence type="ECO:0000313" key="3">
    <source>
        <dbReference type="Proteomes" id="UP000197003"/>
    </source>
</evidence>
<dbReference type="OrthoDB" id="5289191at2"/>
<proteinExistence type="predicted"/>
<feature type="transmembrane region" description="Helical" evidence="1">
    <location>
        <begin position="117"/>
        <end position="133"/>
    </location>
</feature>
<accession>A0A1Z3N685</accession>
<feature type="transmembrane region" description="Helical" evidence="1">
    <location>
        <begin position="93"/>
        <end position="111"/>
    </location>
</feature>